<evidence type="ECO:0000256" key="1">
    <source>
        <dbReference type="SAM" id="MobiDB-lite"/>
    </source>
</evidence>
<proteinExistence type="predicted"/>
<dbReference type="InterPro" id="IPR002656">
    <property type="entry name" value="Acyl_transf_3_dom"/>
</dbReference>
<evidence type="ECO:0000313" key="5">
    <source>
        <dbReference type="Proteomes" id="UP000622245"/>
    </source>
</evidence>
<protein>
    <submittedName>
        <fullName evidence="4">Acyltransferase</fullName>
    </submittedName>
</protein>
<keyword evidence="4" id="KW-0808">Transferase</keyword>
<dbReference type="InterPro" id="IPR050879">
    <property type="entry name" value="Acyltransferase_3"/>
</dbReference>
<keyword evidence="5" id="KW-1185">Reference proteome</keyword>
<feature type="transmembrane region" description="Helical" evidence="2">
    <location>
        <begin position="212"/>
        <end position="232"/>
    </location>
</feature>
<feature type="transmembrane region" description="Helical" evidence="2">
    <location>
        <begin position="315"/>
        <end position="337"/>
    </location>
</feature>
<evidence type="ECO:0000313" key="4">
    <source>
        <dbReference type="EMBL" id="MBM0277046.1"/>
    </source>
</evidence>
<keyword evidence="2" id="KW-1133">Transmembrane helix</keyword>
<dbReference type="EMBL" id="JAEVHL010000082">
    <property type="protein sequence ID" value="MBM0277046.1"/>
    <property type="molecule type" value="Genomic_DNA"/>
</dbReference>
<feature type="transmembrane region" description="Helical" evidence="2">
    <location>
        <begin position="349"/>
        <end position="371"/>
    </location>
</feature>
<feature type="transmembrane region" description="Helical" evidence="2">
    <location>
        <begin position="52"/>
        <end position="75"/>
    </location>
</feature>
<accession>A0ABS1YI02</accession>
<organism evidence="4 5">
    <name type="scientific">Micromonospora tarensis</name>
    <dbReference type="NCBI Taxonomy" id="2806100"/>
    <lineage>
        <taxon>Bacteria</taxon>
        <taxon>Bacillati</taxon>
        <taxon>Actinomycetota</taxon>
        <taxon>Actinomycetes</taxon>
        <taxon>Micromonosporales</taxon>
        <taxon>Micromonosporaceae</taxon>
        <taxon>Micromonospora</taxon>
    </lineage>
</organism>
<feature type="region of interest" description="Disordered" evidence="1">
    <location>
        <begin position="380"/>
        <end position="442"/>
    </location>
</feature>
<name>A0ABS1YI02_9ACTN</name>
<gene>
    <name evidence="4" type="ORF">JM949_17400</name>
</gene>
<keyword evidence="4" id="KW-0012">Acyltransferase</keyword>
<feature type="transmembrane region" description="Helical" evidence="2">
    <location>
        <begin position="179"/>
        <end position="200"/>
    </location>
</feature>
<reference evidence="4 5" key="1">
    <citation type="submission" date="2021-01" db="EMBL/GenBank/DDBJ databases">
        <title>Draft genome sequence of Micromonospora sp. strain STR1s_6.</title>
        <authorList>
            <person name="Karlyshev A."/>
            <person name="Jawad R."/>
        </authorList>
    </citation>
    <scope>NUCLEOTIDE SEQUENCE [LARGE SCALE GENOMIC DNA]</scope>
    <source>
        <strain evidence="4 5">STR1S-6</strain>
    </source>
</reference>
<feature type="transmembrane region" description="Helical" evidence="2">
    <location>
        <begin position="244"/>
        <end position="264"/>
    </location>
</feature>
<dbReference type="Proteomes" id="UP000622245">
    <property type="component" value="Unassembled WGS sequence"/>
</dbReference>
<dbReference type="PANTHER" id="PTHR23028:SF53">
    <property type="entry name" value="ACYL_TRANSF_3 DOMAIN-CONTAINING PROTEIN"/>
    <property type="match status" value="1"/>
</dbReference>
<dbReference type="GO" id="GO:0016746">
    <property type="term" value="F:acyltransferase activity"/>
    <property type="evidence" value="ECO:0007669"/>
    <property type="project" value="UniProtKB-KW"/>
</dbReference>
<dbReference type="Pfam" id="PF01757">
    <property type="entry name" value="Acyl_transf_3"/>
    <property type="match status" value="1"/>
</dbReference>
<dbReference type="PANTHER" id="PTHR23028">
    <property type="entry name" value="ACETYLTRANSFERASE"/>
    <property type="match status" value="1"/>
</dbReference>
<feature type="compositionally biased region" description="Basic residues" evidence="1">
    <location>
        <begin position="404"/>
        <end position="418"/>
    </location>
</feature>
<comment type="caution">
    <text evidence="4">The sequence shown here is derived from an EMBL/GenBank/DDBJ whole genome shotgun (WGS) entry which is preliminary data.</text>
</comment>
<evidence type="ECO:0000256" key="2">
    <source>
        <dbReference type="SAM" id="Phobius"/>
    </source>
</evidence>
<feature type="transmembrane region" description="Helical" evidence="2">
    <location>
        <begin position="96"/>
        <end position="114"/>
    </location>
</feature>
<sequence>MSTAAAPTVSEPSVTDRLPALDALRAIGAVAVVGHHVGFQTATTMNTSWGGWLARLDVGVAIFFVLSGFLLFRPWALSVATGRARPRARRYLWRRALRILPAYWLAVVVCLVVLPQNRPASAGDWIRHLTFTQIYQPAQLRYGLSQTWSLATEVAFYLVLPLVAVLAVGRSWRPVRTMVIVGGSVLLTAGWLALMAIGGLDTVLHTMWLPSYAAWFGTGMALAAAHVALRTGTAPAALGVLDDLASAPVACWAAAVGLMAIATTPVAGPRDLAGPTAAEFGVKLALYLAIATLILIPVAFGGPSRLKEIFGGGPARWLGTVSYGLFLWHPLVIELIYLLDDRPLFTGGLLNTFALTMAFGLVYATVSYYGVERPLQLLGSQRRRDRSGAAGRPARPAPTSPHPPARRRPSRRGRRCPRSGRNGPPISAGPSGHCRPAHQPLM</sequence>
<feature type="transmembrane region" description="Helical" evidence="2">
    <location>
        <begin position="154"/>
        <end position="172"/>
    </location>
</feature>
<feature type="transmembrane region" description="Helical" evidence="2">
    <location>
        <begin position="284"/>
        <end position="303"/>
    </location>
</feature>
<evidence type="ECO:0000259" key="3">
    <source>
        <dbReference type="Pfam" id="PF01757"/>
    </source>
</evidence>
<keyword evidence="2" id="KW-0812">Transmembrane</keyword>
<feature type="domain" description="Acyltransferase 3" evidence="3">
    <location>
        <begin position="19"/>
        <end position="362"/>
    </location>
</feature>
<keyword evidence="2" id="KW-0472">Membrane</keyword>